<feature type="compositionally biased region" description="Polar residues" evidence="1">
    <location>
        <begin position="435"/>
        <end position="446"/>
    </location>
</feature>
<feature type="region of interest" description="Disordered" evidence="1">
    <location>
        <begin position="316"/>
        <end position="342"/>
    </location>
</feature>
<dbReference type="VEuPathDB" id="TriTrypDB:LpyrH10_02_2670"/>
<name>A0A0N0VH70_LEPPY</name>
<feature type="region of interest" description="Disordered" evidence="1">
    <location>
        <begin position="205"/>
        <end position="251"/>
    </location>
</feature>
<protein>
    <submittedName>
        <fullName evidence="2">Uncharacterized protein</fullName>
    </submittedName>
</protein>
<organism evidence="2 3">
    <name type="scientific">Leptomonas pyrrhocoris</name>
    <name type="common">Firebug parasite</name>
    <dbReference type="NCBI Taxonomy" id="157538"/>
    <lineage>
        <taxon>Eukaryota</taxon>
        <taxon>Discoba</taxon>
        <taxon>Euglenozoa</taxon>
        <taxon>Kinetoplastea</taxon>
        <taxon>Metakinetoplastina</taxon>
        <taxon>Trypanosomatida</taxon>
        <taxon>Trypanosomatidae</taxon>
        <taxon>Leishmaniinae</taxon>
        <taxon>Leptomonas</taxon>
    </lineage>
</organism>
<evidence type="ECO:0000313" key="2">
    <source>
        <dbReference type="EMBL" id="KPA84814.1"/>
    </source>
</evidence>
<reference evidence="2 3" key="1">
    <citation type="submission" date="2015-07" db="EMBL/GenBank/DDBJ databases">
        <title>High-quality genome of monoxenous trypanosomatid Leptomonas pyrrhocoris.</title>
        <authorList>
            <person name="Flegontov P."/>
            <person name="Butenko A."/>
            <person name="Firsov S."/>
            <person name="Vlcek C."/>
            <person name="Logacheva M.D."/>
            <person name="Field M."/>
            <person name="Filatov D."/>
            <person name="Flegontova O."/>
            <person name="Gerasimov E."/>
            <person name="Jackson A.P."/>
            <person name="Kelly S."/>
            <person name="Opperdoes F."/>
            <person name="O'Reilly A."/>
            <person name="Votypka J."/>
            <person name="Yurchenko V."/>
            <person name="Lukes J."/>
        </authorList>
    </citation>
    <scope>NUCLEOTIDE SEQUENCE [LARGE SCALE GENOMIC DNA]</scope>
    <source>
        <strain evidence="2">H10</strain>
    </source>
</reference>
<comment type="caution">
    <text evidence="2">The sequence shown here is derived from an EMBL/GenBank/DDBJ whole genome shotgun (WGS) entry which is preliminary data.</text>
</comment>
<dbReference type="OMA" id="TVWTWTR"/>
<feature type="compositionally biased region" description="Polar residues" evidence="1">
    <location>
        <begin position="205"/>
        <end position="214"/>
    </location>
</feature>
<dbReference type="AlphaFoldDB" id="A0A0N0VH70"/>
<keyword evidence="3" id="KW-1185">Reference proteome</keyword>
<evidence type="ECO:0000313" key="3">
    <source>
        <dbReference type="Proteomes" id="UP000037923"/>
    </source>
</evidence>
<evidence type="ECO:0000256" key="1">
    <source>
        <dbReference type="SAM" id="MobiDB-lite"/>
    </source>
</evidence>
<gene>
    <name evidence="2" type="ORF">ABB37_01293</name>
</gene>
<dbReference type="EMBL" id="LGTL01000002">
    <property type="protein sequence ID" value="KPA84814.1"/>
    <property type="molecule type" value="Genomic_DNA"/>
</dbReference>
<proteinExistence type="predicted"/>
<dbReference type="OrthoDB" id="267529at2759"/>
<feature type="compositionally biased region" description="Polar residues" evidence="1">
    <location>
        <begin position="118"/>
        <end position="129"/>
    </location>
</feature>
<accession>A0A0N0VH70</accession>
<feature type="region of interest" description="Disordered" evidence="1">
    <location>
        <begin position="376"/>
        <end position="446"/>
    </location>
</feature>
<dbReference type="RefSeq" id="XP_015663253.1">
    <property type="nucleotide sequence ID" value="XM_015797733.1"/>
</dbReference>
<dbReference type="GeneID" id="26901588"/>
<feature type="compositionally biased region" description="Polar residues" evidence="1">
    <location>
        <begin position="316"/>
        <end position="325"/>
    </location>
</feature>
<feature type="region of interest" description="Disordered" evidence="1">
    <location>
        <begin position="118"/>
        <end position="154"/>
    </location>
</feature>
<feature type="compositionally biased region" description="Basic and acidic residues" evidence="1">
    <location>
        <begin position="135"/>
        <end position="144"/>
    </location>
</feature>
<dbReference type="Proteomes" id="UP000037923">
    <property type="component" value="Unassembled WGS sequence"/>
</dbReference>
<sequence>MAALPSTAEELYELVCTLQREQQCTQLELRAIQRRSEGLKEAIQEHHDTVLAERRKRQDVSQQLAALRLTARRLKAQEEGAVCAAQSAVSALHAEQEELLQTCRRRALDGIANSSGAQHVNDIQESNGGSAADFSSRKEHRIEETGDGPAGSSSFMAPTYAFTSAVCSGKCTSMYSGAAIHALMSSLRAKLTDCLHAAATSHASCVSSTTQNSGGAAVELPEEQPRQSSQEALKEGSIPLPTSAADDPCARNGSDDALCSASAAGPNCTPSLPSTSAPPTLTIKKHIEFAPTGSFHRVTPVPAANANRLTPCFNRGESSCPSATRRTSDSRGGFGPIPIASGVNAGARKFTVRVASRSSTLLAEAAALGAKRRRTIQLTTATPSKTATNAADSGRSNSLLNPPRQSAADPRTDDVCNPPPPPHPNAALFPPDAAATSSTEQQGSDTTRIAASAGLSVCGSRVCISGNSRPRRTVWTWTRDAAQERPCCDS</sequence>
<feature type="compositionally biased region" description="Polar residues" evidence="1">
    <location>
        <begin position="376"/>
        <end position="404"/>
    </location>
</feature>